<keyword evidence="1" id="KW-0812">Transmembrane</keyword>
<dbReference type="EMBL" id="CALNXJ010000093">
    <property type="protein sequence ID" value="CAH3163535.1"/>
    <property type="molecule type" value="Genomic_DNA"/>
</dbReference>
<feature type="transmembrane region" description="Helical" evidence="1">
    <location>
        <begin position="136"/>
        <end position="153"/>
    </location>
</feature>
<organism evidence="2 3">
    <name type="scientific">Pocillopora meandrina</name>
    <dbReference type="NCBI Taxonomy" id="46732"/>
    <lineage>
        <taxon>Eukaryota</taxon>
        <taxon>Metazoa</taxon>
        <taxon>Cnidaria</taxon>
        <taxon>Anthozoa</taxon>
        <taxon>Hexacorallia</taxon>
        <taxon>Scleractinia</taxon>
        <taxon>Astrocoeniina</taxon>
        <taxon>Pocilloporidae</taxon>
        <taxon>Pocillopora</taxon>
    </lineage>
</organism>
<reference evidence="2 3" key="1">
    <citation type="submission" date="2022-05" db="EMBL/GenBank/DDBJ databases">
        <authorList>
            <consortium name="Genoscope - CEA"/>
            <person name="William W."/>
        </authorList>
    </citation>
    <scope>NUCLEOTIDE SEQUENCE [LARGE SCALE GENOMIC DNA]</scope>
</reference>
<evidence type="ECO:0000313" key="2">
    <source>
        <dbReference type="EMBL" id="CAH3163535.1"/>
    </source>
</evidence>
<evidence type="ECO:0000313" key="3">
    <source>
        <dbReference type="Proteomes" id="UP001159428"/>
    </source>
</evidence>
<proteinExistence type="predicted"/>
<keyword evidence="1" id="KW-0472">Membrane</keyword>
<sequence>MYCRKDLKRALSYAEIIGRALDRVSKVEEMEKNTTDDPKKGHHVINEGVNDLYKDIFRFFFYEYGDKEKYLTKGINYNALRNGGNVDEHCIPTEYLGLYDIPRHIKEQIDRMTVKKPNNSEECNDSNAQEFSCAKIVLLACVHCLMLNIHIVFTMRKEMPARFDEKLTFMRNITTAYLIKENGDGVYVDNKAKELWISENPSEVEVFKMCEESVERFLEKIAGNFDPVIPWGMWVYRMGKRFRQ</sequence>
<dbReference type="Proteomes" id="UP001159428">
    <property type="component" value="Unassembled WGS sequence"/>
</dbReference>
<name>A0AAU9Y0G5_9CNID</name>
<comment type="caution">
    <text evidence="2">The sequence shown here is derived from an EMBL/GenBank/DDBJ whole genome shotgun (WGS) entry which is preliminary data.</text>
</comment>
<gene>
    <name evidence="2" type="ORF">PMEA_00035522</name>
</gene>
<accession>A0AAU9Y0G5</accession>
<keyword evidence="1" id="KW-1133">Transmembrane helix</keyword>
<keyword evidence="3" id="KW-1185">Reference proteome</keyword>
<dbReference type="AlphaFoldDB" id="A0AAU9Y0G5"/>
<evidence type="ECO:0000256" key="1">
    <source>
        <dbReference type="SAM" id="Phobius"/>
    </source>
</evidence>
<protein>
    <submittedName>
        <fullName evidence="2">Uncharacterized protein</fullName>
    </submittedName>
</protein>